<sequence length="139" mass="16236">MQKNLILRYYNASKKLEQVLNQLLKPFQLTMRLFVLLHLIQNTQNSVPSLQKSLGTNKSTLSRQLNQLVRRKLIHSTTSSNNHQKHYQLTAAGLQVLNSANTAINQINTQLFKYWSKEEAQLFNVLLDRFQRDISQRLD</sequence>
<dbReference type="eggNOG" id="COG1846">
    <property type="taxonomic scope" value="Bacteria"/>
</dbReference>
<protein>
    <recommendedName>
        <fullName evidence="1">HTH marR-type domain-containing protein</fullName>
    </recommendedName>
</protein>
<dbReference type="InterPro" id="IPR036388">
    <property type="entry name" value="WH-like_DNA-bd_sf"/>
</dbReference>
<dbReference type="EMBL" id="AZGA01000002">
    <property type="protein sequence ID" value="KRM36516.1"/>
    <property type="molecule type" value="Genomic_DNA"/>
</dbReference>
<keyword evidence="3" id="KW-1185">Reference proteome</keyword>
<dbReference type="STRING" id="1423734.FC83_GL002388"/>
<dbReference type="SMART" id="SM00347">
    <property type="entry name" value="HTH_MARR"/>
    <property type="match status" value="1"/>
</dbReference>
<proteinExistence type="predicted"/>
<gene>
    <name evidence="2" type="ORF">FC83_GL002388</name>
</gene>
<dbReference type="AlphaFoldDB" id="X0PTL8"/>
<reference evidence="2 3" key="1">
    <citation type="journal article" date="2015" name="Genome Announc.">
        <title>Expanding the biotechnology potential of lactobacilli through comparative genomics of 213 strains and associated genera.</title>
        <authorList>
            <person name="Sun Z."/>
            <person name="Harris H.M."/>
            <person name="McCann A."/>
            <person name="Guo C."/>
            <person name="Argimon S."/>
            <person name="Zhang W."/>
            <person name="Yang X."/>
            <person name="Jeffery I.B."/>
            <person name="Cooney J.C."/>
            <person name="Kagawa T.F."/>
            <person name="Liu W."/>
            <person name="Song Y."/>
            <person name="Salvetti E."/>
            <person name="Wrobel A."/>
            <person name="Rasinkangas P."/>
            <person name="Parkhill J."/>
            <person name="Rea M.C."/>
            <person name="O'Sullivan O."/>
            <person name="Ritari J."/>
            <person name="Douillard F.P."/>
            <person name="Paul Ross R."/>
            <person name="Yang R."/>
            <person name="Briner A.E."/>
            <person name="Felis G.E."/>
            <person name="de Vos W.M."/>
            <person name="Barrangou R."/>
            <person name="Klaenhammer T.R."/>
            <person name="Caufield P.W."/>
            <person name="Cui Y."/>
            <person name="Zhang H."/>
            <person name="O'Toole P.W."/>
        </authorList>
    </citation>
    <scope>NUCLEOTIDE SEQUENCE [LARGE SCALE GENOMIC DNA]</scope>
    <source>
        <strain evidence="2 3">DSM 18527</strain>
    </source>
</reference>
<name>X0PTL8_9LACO</name>
<dbReference type="PATRIC" id="fig|1423734.3.peg.2422"/>
<accession>X0PTL8</accession>
<dbReference type="GO" id="GO:0006950">
    <property type="term" value="P:response to stress"/>
    <property type="evidence" value="ECO:0007669"/>
    <property type="project" value="TreeGrafter"/>
</dbReference>
<evidence type="ECO:0000313" key="2">
    <source>
        <dbReference type="EMBL" id="KRM36516.1"/>
    </source>
</evidence>
<dbReference type="InterPro" id="IPR000835">
    <property type="entry name" value="HTH_MarR-typ"/>
</dbReference>
<dbReference type="Gene3D" id="1.10.10.10">
    <property type="entry name" value="Winged helix-like DNA-binding domain superfamily/Winged helix DNA-binding domain"/>
    <property type="match status" value="1"/>
</dbReference>
<organism evidence="2 3">
    <name type="scientific">Agrilactobacillus composti DSM 18527 = JCM 14202</name>
    <dbReference type="NCBI Taxonomy" id="1423734"/>
    <lineage>
        <taxon>Bacteria</taxon>
        <taxon>Bacillati</taxon>
        <taxon>Bacillota</taxon>
        <taxon>Bacilli</taxon>
        <taxon>Lactobacillales</taxon>
        <taxon>Lactobacillaceae</taxon>
        <taxon>Agrilactobacillus</taxon>
    </lineage>
</organism>
<dbReference type="RefSeq" id="WP_035455245.1">
    <property type="nucleotide sequence ID" value="NZ_AZGA01000002.1"/>
</dbReference>
<dbReference type="Proteomes" id="UP000051236">
    <property type="component" value="Unassembled WGS sequence"/>
</dbReference>
<dbReference type="InterPro" id="IPR036390">
    <property type="entry name" value="WH_DNA-bd_sf"/>
</dbReference>
<dbReference type="InterPro" id="IPR039422">
    <property type="entry name" value="MarR/SlyA-like"/>
</dbReference>
<comment type="caution">
    <text evidence="2">The sequence shown here is derived from an EMBL/GenBank/DDBJ whole genome shotgun (WGS) entry which is preliminary data.</text>
</comment>
<dbReference type="PANTHER" id="PTHR33164">
    <property type="entry name" value="TRANSCRIPTIONAL REGULATOR, MARR FAMILY"/>
    <property type="match status" value="1"/>
</dbReference>
<dbReference type="PROSITE" id="PS50995">
    <property type="entry name" value="HTH_MARR_2"/>
    <property type="match status" value="1"/>
</dbReference>
<evidence type="ECO:0000259" key="1">
    <source>
        <dbReference type="PROSITE" id="PS50995"/>
    </source>
</evidence>
<dbReference type="OrthoDB" id="2328486at2"/>
<dbReference type="GO" id="GO:0003700">
    <property type="term" value="F:DNA-binding transcription factor activity"/>
    <property type="evidence" value="ECO:0007669"/>
    <property type="project" value="InterPro"/>
</dbReference>
<dbReference type="PANTHER" id="PTHR33164:SF43">
    <property type="entry name" value="HTH-TYPE TRANSCRIPTIONAL REPRESSOR YETL"/>
    <property type="match status" value="1"/>
</dbReference>
<dbReference type="SUPFAM" id="SSF46785">
    <property type="entry name" value="Winged helix' DNA-binding domain"/>
    <property type="match status" value="1"/>
</dbReference>
<evidence type="ECO:0000313" key="3">
    <source>
        <dbReference type="Proteomes" id="UP000051236"/>
    </source>
</evidence>
<feature type="domain" description="HTH marR-type" evidence="1">
    <location>
        <begin position="2"/>
        <end position="132"/>
    </location>
</feature>